<feature type="transmembrane region" description="Helical" evidence="1">
    <location>
        <begin position="34"/>
        <end position="53"/>
    </location>
</feature>
<dbReference type="InterPro" id="IPR047730">
    <property type="entry name" value="ABZJ_00895-like"/>
</dbReference>
<evidence type="ECO:0000313" key="3">
    <source>
        <dbReference type="Proteomes" id="UP000244077"/>
    </source>
</evidence>
<accession>A0A2T5HT44</accession>
<evidence type="ECO:0000256" key="1">
    <source>
        <dbReference type="SAM" id="Phobius"/>
    </source>
</evidence>
<keyword evidence="1" id="KW-0472">Membrane</keyword>
<reference evidence="2 3" key="1">
    <citation type="submission" date="2018-04" db="EMBL/GenBank/DDBJ databases">
        <title>Genomic Encyclopedia of Archaeal and Bacterial Type Strains, Phase II (KMG-II): from individual species to whole genera.</title>
        <authorList>
            <person name="Goeker M."/>
        </authorList>
    </citation>
    <scope>NUCLEOTIDE SEQUENCE [LARGE SCALE GENOMIC DNA]</scope>
    <source>
        <strain evidence="2 3">DSM 100434</strain>
    </source>
</reference>
<feature type="transmembrane region" description="Helical" evidence="1">
    <location>
        <begin position="98"/>
        <end position="123"/>
    </location>
</feature>
<name>A0A2T5HT44_9RHOB</name>
<dbReference type="EMBL" id="QAOH01000003">
    <property type="protein sequence ID" value="PTQ74765.1"/>
    <property type="molecule type" value="Genomic_DNA"/>
</dbReference>
<dbReference type="AlphaFoldDB" id="A0A2T5HT44"/>
<feature type="transmembrane region" description="Helical" evidence="1">
    <location>
        <begin position="74"/>
        <end position="92"/>
    </location>
</feature>
<dbReference type="OrthoDB" id="9986348at2"/>
<gene>
    <name evidence="2" type="ORF">C8N42_10355</name>
</gene>
<keyword evidence="3" id="KW-1185">Reference proteome</keyword>
<dbReference type="RefSeq" id="WP_107815439.1">
    <property type="nucleotide sequence ID" value="NZ_QAOH01000003.1"/>
</dbReference>
<dbReference type="NCBIfam" id="NF038216">
    <property type="entry name" value="ABZJ_00895_fam"/>
    <property type="match status" value="1"/>
</dbReference>
<keyword evidence="1" id="KW-1133">Transmembrane helix</keyword>
<comment type="caution">
    <text evidence="2">The sequence shown here is derived from an EMBL/GenBank/DDBJ whole genome shotgun (WGS) entry which is preliminary data.</text>
</comment>
<organism evidence="2 3">
    <name type="scientific">Celeribacter persicus</name>
    <dbReference type="NCBI Taxonomy" id="1651082"/>
    <lineage>
        <taxon>Bacteria</taxon>
        <taxon>Pseudomonadati</taxon>
        <taxon>Pseudomonadota</taxon>
        <taxon>Alphaproteobacteria</taxon>
        <taxon>Rhodobacterales</taxon>
        <taxon>Roseobacteraceae</taxon>
        <taxon>Celeribacter</taxon>
    </lineage>
</organism>
<keyword evidence="1" id="KW-0812">Transmembrane</keyword>
<protein>
    <submittedName>
        <fullName evidence="2">Uncharacterized protein</fullName>
    </submittedName>
</protein>
<feature type="transmembrane region" description="Helical" evidence="1">
    <location>
        <begin position="7"/>
        <end position="28"/>
    </location>
</feature>
<sequence length="142" mass="15447">MKILRYTGILIGLSILVGLVLTFLESLLGFNGGSAAGIAAVIGAASFEGNFFAKKESRVPDKSEKRAFARMATLVNLIFGVVVVWFVAFAMPELREPSVLLIMAAVSLVLLLVVYYASGWFFAQTAKNWLKADARKRAQSQD</sequence>
<dbReference type="Proteomes" id="UP000244077">
    <property type="component" value="Unassembled WGS sequence"/>
</dbReference>
<evidence type="ECO:0000313" key="2">
    <source>
        <dbReference type="EMBL" id="PTQ74765.1"/>
    </source>
</evidence>
<proteinExistence type="predicted"/>